<dbReference type="PANTHER" id="PTHR45703:SF4">
    <property type="entry name" value="DYNEIN AXONEMAL HEAVY CHAIN 17"/>
    <property type="match status" value="1"/>
</dbReference>
<dbReference type="AlphaFoldDB" id="A0ABD0Q1X0"/>
<reference evidence="2 3" key="1">
    <citation type="submission" date="2024-05" db="EMBL/GenBank/DDBJ databases">
        <title>Genome sequencing and assembly of Indian major carp, Cirrhinus mrigala (Hamilton, 1822).</title>
        <authorList>
            <person name="Mohindra V."/>
            <person name="Chowdhury L.M."/>
            <person name="Lal K."/>
            <person name="Jena J.K."/>
        </authorList>
    </citation>
    <scope>NUCLEOTIDE SEQUENCE [LARGE SCALE GENOMIC DNA]</scope>
    <source>
        <strain evidence="2">CM1030</strain>
        <tissue evidence="2">Blood</tissue>
    </source>
</reference>
<feature type="domain" description="Dynein heavy chain linker" evidence="1">
    <location>
        <begin position="25"/>
        <end position="229"/>
    </location>
</feature>
<accession>A0ABD0Q1X0</accession>
<dbReference type="FunFam" id="1.10.287.2620:FF:000004">
    <property type="entry name" value="Dynein axonemal heavy chain 17"/>
    <property type="match status" value="1"/>
</dbReference>
<keyword evidence="3" id="KW-1185">Reference proteome</keyword>
<dbReference type="Proteomes" id="UP001529510">
    <property type="component" value="Unassembled WGS sequence"/>
</dbReference>
<dbReference type="PANTHER" id="PTHR45703">
    <property type="entry name" value="DYNEIN HEAVY CHAIN"/>
    <property type="match status" value="1"/>
</dbReference>
<gene>
    <name evidence="2" type="ORF">M9458_025586</name>
</gene>
<comment type="caution">
    <text evidence="2">The sequence shown here is derived from an EMBL/GenBank/DDBJ whole genome shotgun (WGS) entry which is preliminary data.</text>
</comment>
<dbReference type="EMBL" id="JAMKFB020000012">
    <property type="protein sequence ID" value="KAL0180144.1"/>
    <property type="molecule type" value="Genomic_DNA"/>
</dbReference>
<dbReference type="Gene3D" id="1.20.140.100">
    <property type="entry name" value="Dynein heavy chain, N-terminal domain 2"/>
    <property type="match status" value="1"/>
</dbReference>
<dbReference type="InterPro" id="IPR013602">
    <property type="entry name" value="Dynein_heavy_linker"/>
</dbReference>
<evidence type="ECO:0000313" key="3">
    <source>
        <dbReference type="Proteomes" id="UP001529510"/>
    </source>
</evidence>
<protein>
    <recommendedName>
        <fullName evidence="1">Dynein heavy chain linker domain-containing protein</fullName>
    </recommendedName>
</protein>
<feature type="non-terminal residue" evidence="2">
    <location>
        <position position="237"/>
    </location>
</feature>
<dbReference type="Pfam" id="PF08393">
    <property type="entry name" value="DHC_N2"/>
    <property type="match status" value="1"/>
</dbReference>
<organism evidence="2 3">
    <name type="scientific">Cirrhinus mrigala</name>
    <name type="common">Mrigala</name>
    <dbReference type="NCBI Taxonomy" id="683832"/>
    <lineage>
        <taxon>Eukaryota</taxon>
        <taxon>Metazoa</taxon>
        <taxon>Chordata</taxon>
        <taxon>Craniata</taxon>
        <taxon>Vertebrata</taxon>
        <taxon>Euteleostomi</taxon>
        <taxon>Actinopterygii</taxon>
        <taxon>Neopterygii</taxon>
        <taxon>Teleostei</taxon>
        <taxon>Ostariophysi</taxon>
        <taxon>Cypriniformes</taxon>
        <taxon>Cyprinidae</taxon>
        <taxon>Labeoninae</taxon>
        <taxon>Labeonini</taxon>
        <taxon>Cirrhinus</taxon>
    </lineage>
</organism>
<dbReference type="InterPro" id="IPR026983">
    <property type="entry name" value="DHC"/>
</dbReference>
<sequence>METTMAGLNVSANLFEVNIPDYRQLKQCRKELPILKELWDLVLVVQSCLEAWQTTPWRQINVDDMEMECKRFSKELRALDKEARSWDAFSGLDGTVKNTLISLRAVAELQNPAIRPRHWQQLMNATGVRFTMDQDTTLADLLRLNLHHFEDDVRSIVDRAVKEMGMEKVLNELDATWTSMAFEFEPHPRTNVPLLKSSEELIETLEDNQVQLQNLMTSKYIAFFLEELSVTDSVISI</sequence>
<dbReference type="Gene3D" id="1.10.287.2620">
    <property type="match status" value="1"/>
</dbReference>
<evidence type="ECO:0000259" key="1">
    <source>
        <dbReference type="Pfam" id="PF08393"/>
    </source>
</evidence>
<evidence type="ECO:0000313" key="2">
    <source>
        <dbReference type="EMBL" id="KAL0180144.1"/>
    </source>
</evidence>
<proteinExistence type="predicted"/>
<name>A0ABD0Q1X0_CIRMR</name>
<dbReference type="InterPro" id="IPR042222">
    <property type="entry name" value="Dynein_2_N"/>
</dbReference>